<dbReference type="EMBL" id="JAQIZZ010000001">
    <property type="protein sequence ID" value="KAJ5557313.1"/>
    <property type="molecule type" value="Genomic_DNA"/>
</dbReference>
<gene>
    <name evidence="10" type="ORF">N7494_001228</name>
</gene>
<evidence type="ECO:0000256" key="6">
    <source>
        <dbReference type="ARBA" id="ARBA00023163"/>
    </source>
</evidence>
<feature type="domain" description="Xylanolytic transcriptional activator regulatory" evidence="9">
    <location>
        <begin position="125"/>
        <end position="388"/>
    </location>
</feature>
<dbReference type="AlphaFoldDB" id="A0AAD6GM19"/>
<proteinExistence type="predicted"/>
<dbReference type="GO" id="GO:0000981">
    <property type="term" value="F:DNA-binding transcription factor activity, RNA polymerase II-specific"/>
    <property type="evidence" value="ECO:0007669"/>
    <property type="project" value="TreeGrafter"/>
</dbReference>
<dbReference type="InterPro" id="IPR007219">
    <property type="entry name" value="XnlR_reg_dom"/>
</dbReference>
<evidence type="ECO:0000313" key="10">
    <source>
        <dbReference type="EMBL" id="KAJ5557313.1"/>
    </source>
</evidence>
<organism evidence="10 11">
    <name type="scientific">Penicillium frequentans</name>
    <dbReference type="NCBI Taxonomy" id="3151616"/>
    <lineage>
        <taxon>Eukaryota</taxon>
        <taxon>Fungi</taxon>
        <taxon>Dikarya</taxon>
        <taxon>Ascomycota</taxon>
        <taxon>Pezizomycotina</taxon>
        <taxon>Eurotiomycetes</taxon>
        <taxon>Eurotiomycetidae</taxon>
        <taxon>Eurotiales</taxon>
        <taxon>Aspergillaceae</taxon>
        <taxon>Penicillium</taxon>
    </lineage>
</organism>
<evidence type="ECO:0000256" key="2">
    <source>
        <dbReference type="ARBA" id="ARBA00022723"/>
    </source>
</evidence>
<keyword evidence="4" id="KW-0805">Transcription regulation</keyword>
<evidence type="ECO:0000256" key="3">
    <source>
        <dbReference type="ARBA" id="ARBA00022833"/>
    </source>
</evidence>
<evidence type="ECO:0000256" key="1">
    <source>
        <dbReference type="ARBA" id="ARBA00004123"/>
    </source>
</evidence>
<dbReference type="CDD" id="cd12148">
    <property type="entry name" value="fungal_TF_MHR"/>
    <property type="match status" value="1"/>
</dbReference>
<protein>
    <recommendedName>
        <fullName evidence="9">Xylanolytic transcriptional activator regulatory domain-containing protein</fullName>
    </recommendedName>
</protein>
<keyword evidence="6" id="KW-0804">Transcription</keyword>
<dbReference type="GO" id="GO:0043565">
    <property type="term" value="F:sequence-specific DNA binding"/>
    <property type="evidence" value="ECO:0007669"/>
    <property type="project" value="TreeGrafter"/>
</dbReference>
<dbReference type="PANTHER" id="PTHR47782">
    <property type="entry name" value="ZN(II)2CYS6 TRANSCRIPTION FACTOR (EUROFUNG)-RELATED"/>
    <property type="match status" value="1"/>
</dbReference>
<dbReference type="GO" id="GO:0005634">
    <property type="term" value="C:nucleus"/>
    <property type="evidence" value="ECO:0007669"/>
    <property type="project" value="UniProtKB-SubCell"/>
</dbReference>
<comment type="subcellular location">
    <subcellularLocation>
        <location evidence="1">Nucleus</location>
    </subcellularLocation>
</comment>
<evidence type="ECO:0000259" key="9">
    <source>
        <dbReference type="Pfam" id="PF04082"/>
    </source>
</evidence>
<evidence type="ECO:0000256" key="5">
    <source>
        <dbReference type="ARBA" id="ARBA00023125"/>
    </source>
</evidence>
<evidence type="ECO:0000256" key="4">
    <source>
        <dbReference type="ARBA" id="ARBA00023015"/>
    </source>
</evidence>
<accession>A0AAD6GM19</accession>
<dbReference type="GO" id="GO:0008270">
    <property type="term" value="F:zinc ion binding"/>
    <property type="evidence" value="ECO:0007669"/>
    <property type="project" value="InterPro"/>
</dbReference>
<dbReference type="GO" id="GO:0006351">
    <property type="term" value="P:DNA-templated transcription"/>
    <property type="evidence" value="ECO:0007669"/>
    <property type="project" value="InterPro"/>
</dbReference>
<evidence type="ECO:0000256" key="8">
    <source>
        <dbReference type="SAM" id="MobiDB-lite"/>
    </source>
</evidence>
<dbReference type="Proteomes" id="UP001220324">
    <property type="component" value="Unassembled WGS sequence"/>
</dbReference>
<dbReference type="InterPro" id="IPR052202">
    <property type="entry name" value="Yeast_MetPath_Reg"/>
</dbReference>
<comment type="caution">
    <text evidence="10">The sequence shown here is derived from an EMBL/GenBank/DDBJ whole genome shotgun (WGS) entry which is preliminary data.</text>
</comment>
<dbReference type="PANTHER" id="PTHR47782:SF12">
    <property type="entry name" value="ZN(II)2CYS6 TRANSCRIPTION FACTOR (EUROFUNG)"/>
    <property type="match status" value="1"/>
</dbReference>
<keyword evidence="7" id="KW-0539">Nucleus</keyword>
<dbReference type="Pfam" id="PF04082">
    <property type="entry name" value="Fungal_trans"/>
    <property type="match status" value="1"/>
</dbReference>
<feature type="non-terminal residue" evidence="10">
    <location>
        <position position="1"/>
    </location>
</feature>
<feature type="region of interest" description="Disordered" evidence="8">
    <location>
        <begin position="36"/>
        <end position="58"/>
    </location>
</feature>
<keyword evidence="3" id="KW-0862">Zinc</keyword>
<reference evidence="10 11" key="1">
    <citation type="journal article" date="2023" name="IMA Fungus">
        <title>Comparative genomic study of the Penicillium genus elucidates a diverse pangenome and 15 lateral gene transfer events.</title>
        <authorList>
            <person name="Petersen C."/>
            <person name="Sorensen T."/>
            <person name="Nielsen M.R."/>
            <person name="Sondergaard T.E."/>
            <person name="Sorensen J.L."/>
            <person name="Fitzpatrick D.A."/>
            <person name="Frisvad J.C."/>
            <person name="Nielsen K.L."/>
        </authorList>
    </citation>
    <scope>NUCLEOTIDE SEQUENCE [LARGE SCALE GENOMIC DNA]</scope>
    <source>
        <strain evidence="10 11">IBT 35679</strain>
    </source>
</reference>
<name>A0AAD6GM19_9EURO</name>
<sequence length="644" mass="73727">YTQSLENRILELEAQVHEQALNSIPQRPDSIQSSIITSERRNEDSSPILRPTQPPRSRFVPSAEVDIQTPVTIQASSPVFLDTPGITNNSPRAGFRSAFEGPQPVEQNTAYKDVQFSDQKEQGLIQTYLERVNPRYPFIHKEQFLAWYSFWKDLQKSRGDIPAGEQWMSFFIQMAFAVSLLIAPQVSPEERRLSNTLYSIALSSLSSVFERPDPVLHVQAYLMCTIHALHSPSSQTVLTMISTTMRCCVISQLHRSMYEPPIRDSLTLLEVQIRRRVFWSAYSIDRLISWIYHVPCSVIDENIQTEIQLFANMSDSEIQKWEPRSRSQADVESLPRQTQVSSALHLIRVRKIQSRILAIMMRADYDITLAPHYGWRLHMLKDLDQWRNQLQPHSDPESRGYTSQGWVGMAYNYTILLLHRPTKGNVRGLVGEKCLQACADILSVFRQYQKDRQTAQLWPGLLSQFGIGITLLYCFWATPPSSRTELYRSSKSLAAIHTCSVILAVFAEQWRQAEPLRDLFDTLSEAIPYHPLTSADHTESRISVDAASSIRSMMPHIISLVVNMDICRMITEMVTEDYPWHDPRYSEFPSWCSEIHSSQTCFLCHDKTASKSMPVAEAFGLYEPSVGDHDEFFAFPGLFGSVEF</sequence>
<keyword evidence="5" id="KW-0238">DNA-binding</keyword>
<keyword evidence="11" id="KW-1185">Reference proteome</keyword>
<evidence type="ECO:0000256" key="7">
    <source>
        <dbReference type="ARBA" id="ARBA00023242"/>
    </source>
</evidence>
<dbReference type="GO" id="GO:0045944">
    <property type="term" value="P:positive regulation of transcription by RNA polymerase II"/>
    <property type="evidence" value="ECO:0007669"/>
    <property type="project" value="TreeGrafter"/>
</dbReference>
<evidence type="ECO:0000313" key="11">
    <source>
        <dbReference type="Proteomes" id="UP001220324"/>
    </source>
</evidence>
<keyword evidence="2" id="KW-0479">Metal-binding</keyword>